<comment type="caution">
    <text evidence="4">The sequence shown here is derived from an EMBL/GenBank/DDBJ whole genome shotgun (WGS) entry which is preliminary data.</text>
</comment>
<dbReference type="Pfam" id="PF10356">
    <property type="entry name" value="RRG7"/>
    <property type="match status" value="1"/>
</dbReference>
<dbReference type="EMBL" id="CAJVRL010000103">
    <property type="protein sequence ID" value="CAG8961039.1"/>
    <property type="molecule type" value="Genomic_DNA"/>
</dbReference>
<feature type="region of interest" description="Disordered" evidence="3">
    <location>
        <begin position="151"/>
        <end position="205"/>
    </location>
</feature>
<accession>A0A9N9PNN1</accession>
<dbReference type="Proteomes" id="UP000696280">
    <property type="component" value="Unassembled WGS sequence"/>
</dbReference>
<sequence>MARSRPEIQVNARQNQLQTQLPHAFRRHDSQISSHLIFLCYASKQLSEDGLSIARCLYDLSSSMFCLLPPTRRILCPLQQPQAFRNFATTIRKLGNTSASQLLIDSGKKKRTRKASVKGNSDHDGVQNVSAEASEKEVTLKTLDLTSLISSSDPSTKKKRKKKETLESPKLSSKKTRTKKDISKETEPDISIPVKKPRKKKEKLVYPDSSSLNHLDLSTFLEYATRTGMSQTSTTYVGTHYEYIVQIACEQHLGMSLKRIGGKSDYGIDLLGTWKLPTAKRHFRVLIQCKALGAKVQPAVVRELEGAFVGAPPGWRDPDVLGFLVSQKPATKGVREALGRSRWPMGYVLCESDGSILQILWNRRAAEVGMDGVEVQTRYLGGEQTRREALLSWKGKPIRG</sequence>
<dbReference type="AlphaFoldDB" id="A0A9N9PNN1"/>
<comment type="subcellular location">
    <subcellularLocation>
        <location evidence="1">Mitochondrion</location>
    </subcellularLocation>
</comment>
<gene>
    <name evidence="4" type="ORF">HYFRA_00002579</name>
</gene>
<proteinExistence type="predicted"/>
<keyword evidence="2" id="KW-0496">Mitochondrion</keyword>
<evidence type="ECO:0000256" key="1">
    <source>
        <dbReference type="ARBA" id="ARBA00004173"/>
    </source>
</evidence>
<evidence type="ECO:0008006" key="6">
    <source>
        <dbReference type="Google" id="ProtNLM"/>
    </source>
</evidence>
<dbReference type="InterPro" id="IPR018828">
    <property type="entry name" value="RRG7"/>
</dbReference>
<protein>
    <recommendedName>
        <fullName evidence="6">Required for respiratory growth protein 7, mitochondrial</fullName>
    </recommendedName>
</protein>
<name>A0A9N9PNN1_9HELO</name>
<keyword evidence="5" id="KW-1185">Reference proteome</keyword>
<feature type="region of interest" description="Disordered" evidence="3">
    <location>
        <begin position="105"/>
        <end position="133"/>
    </location>
</feature>
<dbReference type="OrthoDB" id="20734at2759"/>
<evidence type="ECO:0000313" key="5">
    <source>
        <dbReference type="Proteomes" id="UP000696280"/>
    </source>
</evidence>
<reference evidence="4" key="1">
    <citation type="submission" date="2021-07" db="EMBL/GenBank/DDBJ databases">
        <authorList>
            <person name="Durling M."/>
        </authorList>
    </citation>
    <scope>NUCLEOTIDE SEQUENCE</scope>
</reference>
<evidence type="ECO:0000256" key="3">
    <source>
        <dbReference type="SAM" id="MobiDB-lite"/>
    </source>
</evidence>
<organism evidence="4 5">
    <name type="scientific">Hymenoscyphus fraxineus</name>
    <dbReference type="NCBI Taxonomy" id="746836"/>
    <lineage>
        <taxon>Eukaryota</taxon>
        <taxon>Fungi</taxon>
        <taxon>Dikarya</taxon>
        <taxon>Ascomycota</taxon>
        <taxon>Pezizomycotina</taxon>
        <taxon>Leotiomycetes</taxon>
        <taxon>Helotiales</taxon>
        <taxon>Helotiaceae</taxon>
        <taxon>Hymenoscyphus</taxon>
    </lineage>
</organism>
<evidence type="ECO:0000313" key="4">
    <source>
        <dbReference type="EMBL" id="CAG8961039.1"/>
    </source>
</evidence>
<dbReference type="PANTHER" id="PTHR28133">
    <property type="entry name" value="REQUIRED FOR RESPIRATORY GROWTH PROTEIN 7, MITOCHONDRIAL"/>
    <property type="match status" value="1"/>
</dbReference>
<dbReference type="GO" id="GO:0005739">
    <property type="term" value="C:mitochondrion"/>
    <property type="evidence" value="ECO:0007669"/>
    <property type="project" value="UniProtKB-SubCell"/>
</dbReference>
<evidence type="ECO:0000256" key="2">
    <source>
        <dbReference type="ARBA" id="ARBA00023128"/>
    </source>
</evidence>
<dbReference type="PANTHER" id="PTHR28133:SF1">
    <property type="entry name" value="REQUIRED FOR RESPIRATORY GROWTH PROTEIN 7, MITOCHONDRIAL"/>
    <property type="match status" value="1"/>
</dbReference>